<dbReference type="InterPro" id="IPR052336">
    <property type="entry name" value="MlaD_Phospholipid_Transporter"/>
</dbReference>
<dbReference type="GO" id="GO:0005543">
    <property type="term" value="F:phospholipid binding"/>
    <property type="evidence" value="ECO:0007669"/>
    <property type="project" value="TreeGrafter"/>
</dbReference>
<keyword evidence="1" id="KW-0812">Transmembrane</keyword>
<accession>A0AAU7APJ1</accession>
<organism evidence="3">
    <name type="scientific">Paraconexibacter sp. AEG42_29</name>
    <dbReference type="NCBI Taxonomy" id="2997339"/>
    <lineage>
        <taxon>Bacteria</taxon>
        <taxon>Bacillati</taxon>
        <taxon>Actinomycetota</taxon>
        <taxon>Thermoleophilia</taxon>
        <taxon>Solirubrobacterales</taxon>
        <taxon>Paraconexibacteraceae</taxon>
        <taxon>Paraconexibacter</taxon>
    </lineage>
</organism>
<evidence type="ECO:0000259" key="2">
    <source>
        <dbReference type="Pfam" id="PF02470"/>
    </source>
</evidence>
<proteinExistence type="predicted"/>
<dbReference type="RefSeq" id="WP_354700083.1">
    <property type="nucleotide sequence ID" value="NZ_CP114014.1"/>
</dbReference>
<evidence type="ECO:0000256" key="1">
    <source>
        <dbReference type="SAM" id="Phobius"/>
    </source>
</evidence>
<dbReference type="GO" id="GO:0005548">
    <property type="term" value="F:phospholipid transporter activity"/>
    <property type="evidence" value="ECO:0007669"/>
    <property type="project" value="TreeGrafter"/>
</dbReference>
<dbReference type="KEGG" id="parq:DSM112329_00346"/>
<dbReference type="EMBL" id="CP114014">
    <property type="protein sequence ID" value="XAY03527.1"/>
    <property type="molecule type" value="Genomic_DNA"/>
</dbReference>
<feature type="transmembrane region" description="Helical" evidence="1">
    <location>
        <begin position="12"/>
        <end position="30"/>
    </location>
</feature>
<dbReference type="Pfam" id="PF02470">
    <property type="entry name" value="MlaD"/>
    <property type="match status" value="1"/>
</dbReference>
<gene>
    <name evidence="3" type="ORF">DSM112329_00346</name>
</gene>
<name>A0AAU7APJ1_9ACTN</name>
<dbReference type="PANTHER" id="PTHR33371">
    <property type="entry name" value="INTERMEMBRANE PHOSPHOLIPID TRANSPORT SYSTEM BINDING PROTEIN MLAD-RELATED"/>
    <property type="match status" value="1"/>
</dbReference>
<reference evidence="3" key="1">
    <citation type="submission" date="2022-12" db="EMBL/GenBank/DDBJ databases">
        <title>Paraconexibacter alkalitolerans sp. nov. and Baekduia alba sp. nov., isolated from soil and emended description of the genera Paraconexibacter (Chun et al., 2020) and Baekduia (An et al., 2020).</title>
        <authorList>
            <person name="Vieira S."/>
            <person name="Huber K.J."/>
            <person name="Geppert A."/>
            <person name="Wolf J."/>
            <person name="Neumann-Schaal M."/>
            <person name="Muesken M."/>
            <person name="Overmann J."/>
        </authorList>
    </citation>
    <scope>NUCLEOTIDE SEQUENCE</scope>
    <source>
        <strain evidence="3">AEG42_29</strain>
    </source>
</reference>
<keyword evidence="1" id="KW-1133">Transmembrane helix</keyword>
<dbReference type="InterPro" id="IPR003399">
    <property type="entry name" value="Mce/MlaD"/>
</dbReference>
<sequence>MKNPPEIVRRHLVTVLAFGAVMIGFLLFLLNISHGLPGQGAPYTAKAIVPTSGAQLVSGARVTLGGVEVGTVKDVERRGAGALVSFGLDDDHAYPLPADSKIALRQRTALGENYLSIDWGTSTRTLPSGGVIPMSQATEAVDVDDVLSVLKGKTRTRVRGLLRNAGGALDGQGKNLSRVVSGAGGTLEHGGSVVRRLALDRVQLAQITTQLGSLAATIGERGSDIDLLARESQVALRAVANKDDRLRDLLDVLPSTLDQVRTSTGTLGTLSDQAAPVLADLATAVRQVRPAARQLPAAATSGRALLAELGRTAPKLEGTLAKARAVSSPAAGALPQLRSLLCDVNPMLDYAKPYVADINNAVVGLSSSANAYDAIGHTLRLTPVLSENTLVGLPPEVSRAAYDLIHSGLVTKSEADLNWNPYPKPGTAGDGVTAGQRVLGPDDLADGKIYKYPRIQSEC</sequence>
<evidence type="ECO:0000313" key="3">
    <source>
        <dbReference type="EMBL" id="XAY03527.1"/>
    </source>
</evidence>
<dbReference type="PANTHER" id="PTHR33371:SF16">
    <property type="entry name" value="MCE-FAMILY PROTEIN MCE3F"/>
    <property type="match status" value="1"/>
</dbReference>
<protein>
    <recommendedName>
        <fullName evidence="2">Mce/MlaD domain-containing protein</fullName>
    </recommendedName>
</protein>
<feature type="domain" description="Mce/MlaD" evidence="2">
    <location>
        <begin position="42"/>
        <end position="118"/>
    </location>
</feature>
<dbReference type="AlphaFoldDB" id="A0AAU7APJ1"/>
<keyword evidence="1" id="KW-0472">Membrane</keyword>